<dbReference type="PROSITE" id="PS51352">
    <property type="entry name" value="THIOREDOXIN_2"/>
    <property type="match status" value="1"/>
</dbReference>
<dbReference type="Proteomes" id="UP001596145">
    <property type="component" value="Unassembled WGS sequence"/>
</dbReference>
<protein>
    <submittedName>
        <fullName evidence="3">Redoxin domain-containing protein</fullName>
    </submittedName>
</protein>
<evidence type="ECO:0000259" key="1">
    <source>
        <dbReference type="PROSITE" id="PS50404"/>
    </source>
</evidence>
<reference evidence="3 4" key="1">
    <citation type="journal article" date="2019" name="Int. J. Syst. Evol. Microbiol.">
        <title>The Global Catalogue of Microorganisms (GCM) 10K type strain sequencing project: providing services to taxonomists for standard genome sequencing and annotation.</title>
        <authorList>
            <consortium name="The Broad Institute Genomics Platform"/>
            <consortium name="The Broad Institute Genome Sequencing Center for Infectious Disease"/>
            <person name="Wu L."/>
            <person name="Ma J."/>
        </authorList>
    </citation>
    <scope>NUCLEOTIDE SEQUENCE [LARGE SCALE GENOMIC DNA]</scope>
    <source>
        <strain evidence="3 4">CGMCC 1.16026</strain>
    </source>
</reference>
<comment type="caution">
    <text evidence="3">The sequence shown here is derived from an EMBL/GenBank/DDBJ whole genome shotgun (WGS) entry which is preliminary data.</text>
</comment>
<dbReference type="Gene3D" id="3.40.30.10">
    <property type="entry name" value="Glutaredoxin"/>
    <property type="match status" value="2"/>
</dbReference>
<dbReference type="AlphaFoldDB" id="A0ABD5QR72"/>
<dbReference type="Pfam" id="PF13417">
    <property type="entry name" value="GST_N_3"/>
    <property type="match status" value="1"/>
</dbReference>
<evidence type="ECO:0000313" key="4">
    <source>
        <dbReference type="Proteomes" id="UP001596145"/>
    </source>
</evidence>
<dbReference type="InterPro" id="IPR000866">
    <property type="entry name" value="AhpC/TSA"/>
</dbReference>
<dbReference type="SUPFAM" id="SSF52833">
    <property type="entry name" value="Thioredoxin-like"/>
    <property type="match status" value="2"/>
</dbReference>
<feature type="domain" description="GST N-terminal" evidence="1">
    <location>
        <begin position="18"/>
        <end position="99"/>
    </location>
</feature>
<keyword evidence="4" id="KW-1185">Reference proteome</keyword>
<dbReference type="PANTHER" id="PTHR45288">
    <property type="entry name" value="THIOREDOXIN FAMILY PROTEIN"/>
    <property type="match status" value="1"/>
</dbReference>
<proteinExistence type="predicted"/>
<feature type="domain" description="Thioredoxin" evidence="2">
    <location>
        <begin position="118"/>
        <end position="275"/>
    </location>
</feature>
<dbReference type="PROSITE" id="PS50404">
    <property type="entry name" value="GST_NTER"/>
    <property type="match status" value="1"/>
</dbReference>
<dbReference type="InterPro" id="IPR004045">
    <property type="entry name" value="Glutathione_S-Trfase_N"/>
</dbReference>
<dbReference type="InterPro" id="IPR036249">
    <property type="entry name" value="Thioredoxin-like_sf"/>
</dbReference>
<dbReference type="PROSITE" id="PS51354">
    <property type="entry name" value="GLUTAREDOXIN_2"/>
    <property type="match status" value="1"/>
</dbReference>
<dbReference type="RefSeq" id="WP_379748310.1">
    <property type="nucleotide sequence ID" value="NZ_JBHSKV010000010.1"/>
</dbReference>
<dbReference type="Pfam" id="PF00578">
    <property type="entry name" value="AhpC-TSA"/>
    <property type="match status" value="1"/>
</dbReference>
<dbReference type="EMBL" id="JBHSKV010000010">
    <property type="protein sequence ID" value="MFC5134678.1"/>
    <property type="molecule type" value="Genomic_DNA"/>
</dbReference>
<evidence type="ECO:0000313" key="3">
    <source>
        <dbReference type="EMBL" id="MFC5134678.1"/>
    </source>
</evidence>
<organism evidence="3 4">
    <name type="scientific">Halorubrum glutamatedens</name>
    <dbReference type="NCBI Taxonomy" id="2707018"/>
    <lineage>
        <taxon>Archaea</taxon>
        <taxon>Methanobacteriati</taxon>
        <taxon>Methanobacteriota</taxon>
        <taxon>Stenosarchaea group</taxon>
        <taxon>Halobacteria</taxon>
        <taxon>Halobacteriales</taxon>
        <taxon>Haloferacaceae</taxon>
        <taxon>Halorubrum</taxon>
    </lineage>
</organism>
<dbReference type="InterPro" id="IPR013766">
    <property type="entry name" value="Thioredoxin_domain"/>
</dbReference>
<accession>A0ABD5QR72</accession>
<dbReference type="PANTHER" id="PTHR45288:SF1">
    <property type="entry name" value="THIOREDOXIN FAMILY PROTEIN"/>
    <property type="match status" value="1"/>
</dbReference>
<gene>
    <name evidence="3" type="ORF">ACFPJA_08080</name>
</gene>
<evidence type="ECO:0000259" key="2">
    <source>
        <dbReference type="PROSITE" id="PS51352"/>
    </source>
</evidence>
<sequence length="276" mass="30407">MPTPPTPDGGRAEGETPKPMTLYRLHGCPYCERIVRWLEGHGIEYRSVFVAGEHSRRDEVARVSGTRAVPLLIDPATGVTMPESGNILEYLVRTYGEEGDTAAFDELTVTEFGDSDHPTVGETAPAFTRPLVTDESWSNVALSELVDDAGSVLLVFYPLNWGGKSMFWWKEIQRRGWGGDDLSVVGVGIGQPFDHQRFIEGRELPYPLYSDPGNGVAEAYDVVHELDGMEGIAEPRPATFLVGADRTVEHVWVADEWPETPPYDEIESALPTGSSE</sequence>
<name>A0ABD5QR72_9EURY</name>